<dbReference type="OrthoDB" id="5335493at2759"/>
<proteinExistence type="predicted"/>
<dbReference type="AlphaFoldDB" id="A0A2T2P700"/>
<dbReference type="EMBL" id="KZ678129">
    <property type="protein sequence ID" value="PSN73389.1"/>
    <property type="molecule type" value="Genomic_DNA"/>
</dbReference>
<protein>
    <submittedName>
        <fullName evidence="1">Uncharacterized protein</fullName>
    </submittedName>
</protein>
<organism evidence="1 2">
    <name type="scientific">Corynespora cassiicola Philippines</name>
    <dbReference type="NCBI Taxonomy" id="1448308"/>
    <lineage>
        <taxon>Eukaryota</taxon>
        <taxon>Fungi</taxon>
        <taxon>Dikarya</taxon>
        <taxon>Ascomycota</taxon>
        <taxon>Pezizomycotina</taxon>
        <taxon>Dothideomycetes</taxon>
        <taxon>Pleosporomycetidae</taxon>
        <taxon>Pleosporales</taxon>
        <taxon>Corynesporascaceae</taxon>
        <taxon>Corynespora</taxon>
    </lineage>
</organism>
<sequence length="470" mass="55140">MSRLKNRLKYFRSWPIERQFPLLLQPPPKESGNWKYYQYRYKYTFAKRQHDEVLILIRKTIKEACASDINFANIGLVAASATDCPPIWPPVPGSSEIKFYIFKEEGIEFPQAVPIKLIPSGNNVLRVEQIHVRIGGRWQPLKQYLKSFRKARKHNPTEVERQQIWWDRNGKNFSLLKLPAEIRNLIYIHTLGGSIYPRVDVTGSRVLLGSRIDQDFSYSKRHDSRNYSILDINHSIREDVLKAICLGTWKHFINGSVLVDVLRAPVTPPYGWLTRICLHISISQFFELFGVKIDPFLHVVESDSSGHLIRDSRTLKQLNLVFPTPSESGRQNPYADFYRWNHCLGWFRNSPQHRNMSREPCWRTVVDWVILFAFPFIKEIPRVGLHGAIKSDIKRKWEFILDQHYLHRNLDYQPHGFDYEEELQSIIGHWMVYQTPECTCPAKCHGLQDFDHDDTQNMAQEPNSVESRIV</sequence>
<reference evidence="1 2" key="1">
    <citation type="journal article" date="2018" name="Front. Microbiol.">
        <title>Genome-Wide Analysis of Corynespora cassiicola Leaf Fall Disease Putative Effectors.</title>
        <authorList>
            <person name="Lopez D."/>
            <person name="Ribeiro S."/>
            <person name="Label P."/>
            <person name="Fumanal B."/>
            <person name="Venisse J.S."/>
            <person name="Kohler A."/>
            <person name="de Oliveira R.R."/>
            <person name="Labutti K."/>
            <person name="Lipzen A."/>
            <person name="Lail K."/>
            <person name="Bauer D."/>
            <person name="Ohm R.A."/>
            <person name="Barry K.W."/>
            <person name="Spatafora J."/>
            <person name="Grigoriev I.V."/>
            <person name="Martin F.M."/>
            <person name="Pujade-Renaud V."/>
        </authorList>
    </citation>
    <scope>NUCLEOTIDE SEQUENCE [LARGE SCALE GENOMIC DNA]</scope>
    <source>
        <strain evidence="1 2">Philippines</strain>
    </source>
</reference>
<dbReference type="Proteomes" id="UP000240883">
    <property type="component" value="Unassembled WGS sequence"/>
</dbReference>
<gene>
    <name evidence="1" type="ORF">BS50DRAFT_653864</name>
</gene>
<evidence type="ECO:0000313" key="2">
    <source>
        <dbReference type="Proteomes" id="UP000240883"/>
    </source>
</evidence>
<evidence type="ECO:0000313" key="1">
    <source>
        <dbReference type="EMBL" id="PSN73389.1"/>
    </source>
</evidence>
<name>A0A2T2P700_CORCC</name>
<accession>A0A2T2P700</accession>
<keyword evidence="2" id="KW-1185">Reference proteome</keyword>